<evidence type="ECO:0000313" key="10">
    <source>
        <dbReference type="Proteomes" id="UP000295334"/>
    </source>
</evidence>
<keyword evidence="10" id="KW-1185">Reference proteome</keyword>
<gene>
    <name evidence="9" type="ORF">EPD60_08730</name>
</gene>
<sequence>MKKYSLSIALAALVSAGAITGCKKALDVAPTESIDANIALSTKEGINAAVNGIFSRLKDARLYGRDLIALPEVLADNGYATNRSGRLFAESNNQNRAHFTDATWQLLYKNINEANLILENSGSAPVTASERSSIEGQAYFVRALCHLNVALVYAYMPGAEVSGQSQGGVPLLLKGTNTIAGALASVPGRAPIDTVYAQIVRDFEAANARLTLSGVSPFTFPNYASKQAAQAMLSRVNLYRKNYSEAKRWSDSSITNSGSRLTSGSAYVTNWRNATHGETLFQVAFVNNNENIGVNESLQTTFTTLNAPGGTTTTGFGDVVASLFMLDSLGITLNGGNNVTNYKTAAATIASRSSDVRNQLYEPGTAGRGKPYVEVTKYIGKNGFVNLDNAPVIRIAEVYLNRAEAQATPGSPVFDQAAALVDLNKILVARGLPAVALAGSALLDEIGRQRRIELAFEGHRLWDLKRTRRDIMKAPVFTGGDVPFIDTRILAPIPTQEIQVNPNIKQNAGY</sequence>
<dbReference type="OrthoDB" id="1080118at2"/>
<dbReference type="Pfam" id="PF14322">
    <property type="entry name" value="SusD-like_3"/>
    <property type="match status" value="1"/>
</dbReference>
<evidence type="ECO:0000256" key="1">
    <source>
        <dbReference type="ARBA" id="ARBA00004442"/>
    </source>
</evidence>
<feature type="domain" description="RagB/SusD" evidence="7">
    <location>
        <begin position="380"/>
        <end position="510"/>
    </location>
</feature>
<dbReference type="SUPFAM" id="SSF48452">
    <property type="entry name" value="TPR-like"/>
    <property type="match status" value="1"/>
</dbReference>
<evidence type="ECO:0000313" key="9">
    <source>
        <dbReference type="EMBL" id="TCJ14087.1"/>
    </source>
</evidence>
<dbReference type="Proteomes" id="UP000295334">
    <property type="component" value="Unassembled WGS sequence"/>
</dbReference>
<comment type="subcellular location">
    <subcellularLocation>
        <location evidence="1">Cell outer membrane</location>
    </subcellularLocation>
</comment>
<dbReference type="InterPro" id="IPR011990">
    <property type="entry name" value="TPR-like_helical_dom_sf"/>
</dbReference>
<comment type="caution">
    <text evidence="9">The sequence shown here is derived from an EMBL/GenBank/DDBJ whole genome shotgun (WGS) entry which is preliminary data.</text>
</comment>
<evidence type="ECO:0000256" key="4">
    <source>
        <dbReference type="ARBA" id="ARBA00023136"/>
    </source>
</evidence>
<dbReference type="Gene3D" id="1.25.40.390">
    <property type="match status" value="1"/>
</dbReference>
<protein>
    <submittedName>
        <fullName evidence="9">RagB/SusD family nutrient uptake outer membrane protein</fullName>
    </submittedName>
</protein>
<dbReference type="PROSITE" id="PS51257">
    <property type="entry name" value="PROKAR_LIPOPROTEIN"/>
    <property type="match status" value="1"/>
</dbReference>
<keyword evidence="3 6" id="KW-0732">Signal</keyword>
<evidence type="ECO:0000256" key="2">
    <source>
        <dbReference type="ARBA" id="ARBA00006275"/>
    </source>
</evidence>
<feature type="domain" description="SusD-like N-terminal" evidence="8">
    <location>
        <begin position="92"/>
        <end position="238"/>
    </location>
</feature>
<evidence type="ECO:0000259" key="7">
    <source>
        <dbReference type="Pfam" id="PF07980"/>
    </source>
</evidence>
<dbReference type="RefSeq" id="WP_131448865.1">
    <property type="nucleotide sequence ID" value="NZ_SJZI01000042.1"/>
</dbReference>
<accession>A0A4R1BAW6</accession>
<reference evidence="9 10" key="1">
    <citation type="submission" date="2019-03" db="EMBL/GenBank/DDBJ databases">
        <authorList>
            <person name="Kim M.K.M."/>
        </authorList>
    </citation>
    <scope>NUCLEOTIDE SEQUENCE [LARGE SCALE GENOMIC DNA]</scope>
    <source>
        <strain evidence="9 10">17J68-12</strain>
    </source>
</reference>
<dbReference type="EMBL" id="SJZI01000042">
    <property type="protein sequence ID" value="TCJ14087.1"/>
    <property type="molecule type" value="Genomic_DNA"/>
</dbReference>
<keyword evidence="4" id="KW-0472">Membrane</keyword>
<feature type="signal peptide" evidence="6">
    <location>
        <begin position="1"/>
        <end position="20"/>
    </location>
</feature>
<dbReference type="InterPro" id="IPR012944">
    <property type="entry name" value="SusD_RagB_dom"/>
</dbReference>
<dbReference type="Pfam" id="PF07980">
    <property type="entry name" value="SusD_RagB"/>
    <property type="match status" value="1"/>
</dbReference>
<keyword evidence="5" id="KW-0998">Cell outer membrane</keyword>
<dbReference type="AlphaFoldDB" id="A0A4R1BAW6"/>
<evidence type="ECO:0000259" key="8">
    <source>
        <dbReference type="Pfam" id="PF14322"/>
    </source>
</evidence>
<evidence type="ECO:0000256" key="5">
    <source>
        <dbReference type="ARBA" id="ARBA00023237"/>
    </source>
</evidence>
<name>A0A4R1BAW6_9BACT</name>
<dbReference type="InterPro" id="IPR033985">
    <property type="entry name" value="SusD-like_N"/>
</dbReference>
<comment type="similarity">
    <text evidence="2">Belongs to the SusD family.</text>
</comment>
<proteinExistence type="inferred from homology"/>
<feature type="chain" id="PRO_5020185437" evidence="6">
    <location>
        <begin position="21"/>
        <end position="510"/>
    </location>
</feature>
<evidence type="ECO:0000256" key="3">
    <source>
        <dbReference type="ARBA" id="ARBA00022729"/>
    </source>
</evidence>
<evidence type="ECO:0000256" key="6">
    <source>
        <dbReference type="SAM" id="SignalP"/>
    </source>
</evidence>
<dbReference type="GO" id="GO:0009279">
    <property type="term" value="C:cell outer membrane"/>
    <property type="evidence" value="ECO:0007669"/>
    <property type="project" value="UniProtKB-SubCell"/>
</dbReference>
<organism evidence="9 10">
    <name type="scientific">Flaviaesturariibacter flavus</name>
    <dbReference type="NCBI Taxonomy" id="2502780"/>
    <lineage>
        <taxon>Bacteria</taxon>
        <taxon>Pseudomonadati</taxon>
        <taxon>Bacteroidota</taxon>
        <taxon>Chitinophagia</taxon>
        <taxon>Chitinophagales</taxon>
        <taxon>Chitinophagaceae</taxon>
        <taxon>Flaviaestuariibacter</taxon>
    </lineage>
</organism>